<dbReference type="OrthoDB" id="4814201at2"/>
<keyword evidence="9 13" id="KW-0472">Membrane</keyword>
<dbReference type="Pfam" id="PF12704">
    <property type="entry name" value="MacB_PCD"/>
    <property type="match status" value="1"/>
</dbReference>
<evidence type="ECO:0000256" key="10">
    <source>
        <dbReference type="ARBA" id="ARBA00038076"/>
    </source>
</evidence>
<dbReference type="CDD" id="cd03255">
    <property type="entry name" value="ABC_MJ0796_LolCDE_FtsE"/>
    <property type="match status" value="1"/>
</dbReference>
<dbReference type="EMBL" id="LRIE01000042">
    <property type="protein sequence ID" value="KZM36762.1"/>
    <property type="molecule type" value="Genomic_DNA"/>
</dbReference>
<dbReference type="InterPro" id="IPR027417">
    <property type="entry name" value="P-loop_NTPase"/>
</dbReference>
<evidence type="ECO:0000256" key="11">
    <source>
        <dbReference type="ARBA" id="ARBA00038388"/>
    </source>
</evidence>
<dbReference type="GO" id="GO:0005886">
    <property type="term" value="C:plasma membrane"/>
    <property type="evidence" value="ECO:0007669"/>
    <property type="project" value="UniProtKB-SubCell"/>
</dbReference>
<dbReference type="AlphaFoldDB" id="A0A163SU01"/>
<feature type="region of interest" description="Disordered" evidence="12">
    <location>
        <begin position="256"/>
        <end position="276"/>
    </location>
</feature>
<evidence type="ECO:0000256" key="8">
    <source>
        <dbReference type="ARBA" id="ARBA00022989"/>
    </source>
</evidence>
<proteinExistence type="inferred from homology"/>
<dbReference type="Pfam" id="PF00005">
    <property type="entry name" value="ABC_tran"/>
    <property type="match status" value="1"/>
</dbReference>
<comment type="subcellular location">
    <subcellularLocation>
        <location evidence="1">Cell inner membrane</location>
        <topology evidence="1">Multi-pass membrane protein</topology>
    </subcellularLocation>
</comment>
<evidence type="ECO:0000256" key="3">
    <source>
        <dbReference type="ARBA" id="ARBA00022475"/>
    </source>
</evidence>
<sequence length="664" mass="69606">MPVTVSCWVRGRRCGLVDVVLEKDLLGPTESVGRPLIELRGITRRYANGTTALAGVDLVIGPGERVAVIGRSGSGKSTLLNVLGLLDAPDEGEVLIDGHPVESAQDRVRAEWRSSELGFVFQRSHLIPALSVRENVLLGLRYSTTSLDDADQVVTDSLRAVGLEHKEQARARTLSGGEMQRVAIARTLARPARLWLADEPTGNLDSAQSLEIIEELKRRAAERGAALVVVTHEPDVAARLDRVVTLRDGLVVADSADVTTSPRGPDEDRGDLPMRGRRPRTRLTARLVRTLRFVAQGITSNAGRTASGTLASAVAVALAVTALGLAQSASGQVTELFDAQRATQVTAALAADGTSDARWPVRVDAVAEFPGVTGVEHWRYRTGIPVANGALAALTVDLVEVDEAPGPITDTAVTWAPGDDRVLAEGEVLLGTDLARRLGVAQLDVSPEITVQGEPFRVVGLVTASRSGTATGSAFVGPGATGDLAASLSSELFVETVPGAARNVADRLHDLADPFQTTRMTIHPVLEPNAFRGELQDSVSASLQVLAVVAALAGLVGVVFVNLLSVSSRTAELGVRRAFGARRSELVTLVVGECTALAVLGAVVGLAVGFVAIMVVTAAARWQPMFDERLLLVPLAGALVFGLLGGLPPAIAAGRIEPADAVRS</sequence>
<evidence type="ECO:0000313" key="16">
    <source>
        <dbReference type="Proteomes" id="UP000076447"/>
    </source>
</evidence>
<keyword evidence="3" id="KW-1003">Cell membrane</keyword>
<dbReference type="InterPro" id="IPR003838">
    <property type="entry name" value="ABC3_permease_C"/>
</dbReference>
<keyword evidence="5 13" id="KW-0812">Transmembrane</keyword>
<dbReference type="GO" id="GO:0005524">
    <property type="term" value="F:ATP binding"/>
    <property type="evidence" value="ECO:0007669"/>
    <property type="project" value="UniProtKB-KW"/>
</dbReference>
<dbReference type="GO" id="GO:0022857">
    <property type="term" value="F:transmembrane transporter activity"/>
    <property type="evidence" value="ECO:0007669"/>
    <property type="project" value="TreeGrafter"/>
</dbReference>
<evidence type="ECO:0000256" key="7">
    <source>
        <dbReference type="ARBA" id="ARBA00022840"/>
    </source>
</evidence>
<dbReference type="PROSITE" id="PS50893">
    <property type="entry name" value="ABC_TRANSPORTER_2"/>
    <property type="match status" value="1"/>
</dbReference>
<feature type="transmembrane region" description="Helical" evidence="13">
    <location>
        <begin position="545"/>
        <end position="565"/>
    </location>
</feature>
<dbReference type="PROSITE" id="PS00211">
    <property type="entry name" value="ABC_TRANSPORTER_1"/>
    <property type="match status" value="1"/>
</dbReference>
<evidence type="ECO:0000256" key="2">
    <source>
        <dbReference type="ARBA" id="ARBA00022448"/>
    </source>
</evidence>
<dbReference type="PANTHER" id="PTHR24220">
    <property type="entry name" value="IMPORT ATP-BINDING PROTEIN"/>
    <property type="match status" value="1"/>
</dbReference>
<dbReference type="PANTHER" id="PTHR24220:SF86">
    <property type="entry name" value="ABC TRANSPORTER ABCH.1"/>
    <property type="match status" value="1"/>
</dbReference>
<evidence type="ECO:0000256" key="4">
    <source>
        <dbReference type="ARBA" id="ARBA00022519"/>
    </source>
</evidence>
<dbReference type="PATRIC" id="fig|43678.3.peg.566"/>
<reference evidence="15 16" key="1">
    <citation type="submission" date="2016-01" db="EMBL/GenBank/DDBJ databases">
        <title>Genome sequence of Oerskovia enterophila VJag, an agar and cellulose degrading bacterium.</title>
        <authorList>
            <person name="Poehlein A."/>
            <person name="Jag V."/>
            <person name="Bengelsdorf F."/>
            <person name="Duerre P."/>
            <person name="Daniel R."/>
        </authorList>
    </citation>
    <scope>NUCLEOTIDE SEQUENCE [LARGE SCALE GENOMIC DNA]</scope>
    <source>
        <strain evidence="15 16">VJag</strain>
    </source>
</reference>
<feature type="transmembrane region" description="Helical" evidence="13">
    <location>
        <begin position="631"/>
        <end position="654"/>
    </location>
</feature>
<evidence type="ECO:0000313" key="15">
    <source>
        <dbReference type="EMBL" id="KZM36762.1"/>
    </source>
</evidence>
<dbReference type="Pfam" id="PF02687">
    <property type="entry name" value="FtsX"/>
    <property type="match status" value="1"/>
</dbReference>
<comment type="similarity">
    <text evidence="11">Belongs to the ABC transporter superfamily. Macrolide exporter (TC 3.A.1.122) family.</text>
</comment>
<gene>
    <name evidence="15" type="primary">macB_1</name>
    <name evidence="15" type="ORF">OJAG_05310</name>
</gene>
<feature type="transmembrane region" description="Helical" evidence="13">
    <location>
        <begin position="586"/>
        <end position="619"/>
    </location>
</feature>
<accession>A0A163SU01</accession>
<dbReference type="EC" id="3.6.3.-" evidence="15"/>
<evidence type="ECO:0000256" key="6">
    <source>
        <dbReference type="ARBA" id="ARBA00022741"/>
    </source>
</evidence>
<evidence type="ECO:0000256" key="12">
    <source>
        <dbReference type="SAM" id="MobiDB-lite"/>
    </source>
</evidence>
<keyword evidence="7 15" id="KW-0067">ATP-binding</keyword>
<dbReference type="SUPFAM" id="SSF52540">
    <property type="entry name" value="P-loop containing nucleoside triphosphate hydrolases"/>
    <property type="match status" value="1"/>
</dbReference>
<organism evidence="15 16">
    <name type="scientific">Oerskovia enterophila</name>
    <dbReference type="NCBI Taxonomy" id="43678"/>
    <lineage>
        <taxon>Bacteria</taxon>
        <taxon>Bacillati</taxon>
        <taxon>Actinomycetota</taxon>
        <taxon>Actinomycetes</taxon>
        <taxon>Micrococcales</taxon>
        <taxon>Cellulomonadaceae</taxon>
        <taxon>Oerskovia</taxon>
    </lineage>
</organism>
<dbReference type="GO" id="GO:0016887">
    <property type="term" value="F:ATP hydrolysis activity"/>
    <property type="evidence" value="ECO:0007669"/>
    <property type="project" value="InterPro"/>
</dbReference>
<dbReference type="InterPro" id="IPR015854">
    <property type="entry name" value="ABC_transpr_LolD-like"/>
</dbReference>
<dbReference type="InterPro" id="IPR025857">
    <property type="entry name" value="MacB_PCD"/>
</dbReference>
<comment type="caution">
    <text evidence="15">The sequence shown here is derived from an EMBL/GenBank/DDBJ whole genome shotgun (WGS) entry which is preliminary data.</text>
</comment>
<feature type="domain" description="ABC transporter" evidence="14">
    <location>
        <begin position="37"/>
        <end position="273"/>
    </location>
</feature>
<evidence type="ECO:0000256" key="5">
    <source>
        <dbReference type="ARBA" id="ARBA00022692"/>
    </source>
</evidence>
<keyword evidence="8 13" id="KW-1133">Transmembrane helix</keyword>
<dbReference type="InterPro" id="IPR017911">
    <property type="entry name" value="MacB-like_ATP-bd"/>
</dbReference>
<dbReference type="SMART" id="SM00382">
    <property type="entry name" value="AAA"/>
    <property type="match status" value="1"/>
</dbReference>
<keyword evidence="6" id="KW-0547">Nucleotide-binding</keyword>
<dbReference type="Gene3D" id="3.40.50.300">
    <property type="entry name" value="P-loop containing nucleotide triphosphate hydrolases"/>
    <property type="match status" value="1"/>
</dbReference>
<comment type="similarity">
    <text evidence="10">Belongs to the ABC-4 integral membrane protein family.</text>
</comment>
<evidence type="ECO:0000256" key="9">
    <source>
        <dbReference type="ARBA" id="ARBA00023136"/>
    </source>
</evidence>
<dbReference type="STRING" id="43678.OJAG_05310"/>
<keyword evidence="15" id="KW-0378">Hydrolase</keyword>
<keyword evidence="4" id="KW-0997">Cell inner membrane</keyword>
<keyword evidence="2" id="KW-0813">Transport</keyword>
<dbReference type="Proteomes" id="UP000076447">
    <property type="component" value="Unassembled WGS sequence"/>
</dbReference>
<name>A0A163SU01_9CELL</name>
<protein>
    <submittedName>
        <fullName evidence="15">Macrolide export ATP-binding/permease protein MacB</fullName>
        <ecNumber evidence="15">3.6.3.-</ecNumber>
    </submittedName>
</protein>
<dbReference type="InterPro" id="IPR003439">
    <property type="entry name" value="ABC_transporter-like_ATP-bd"/>
</dbReference>
<feature type="compositionally biased region" description="Basic and acidic residues" evidence="12">
    <location>
        <begin position="264"/>
        <end position="274"/>
    </location>
</feature>
<dbReference type="InterPro" id="IPR003593">
    <property type="entry name" value="AAA+_ATPase"/>
</dbReference>
<dbReference type="InterPro" id="IPR017871">
    <property type="entry name" value="ABC_transporter-like_CS"/>
</dbReference>
<evidence type="ECO:0000259" key="14">
    <source>
        <dbReference type="PROSITE" id="PS50893"/>
    </source>
</evidence>
<evidence type="ECO:0000256" key="13">
    <source>
        <dbReference type="SAM" id="Phobius"/>
    </source>
</evidence>
<evidence type="ECO:0000256" key="1">
    <source>
        <dbReference type="ARBA" id="ARBA00004429"/>
    </source>
</evidence>